<evidence type="ECO:0000256" key="7">
    <source>
        <dbReference type="ARBA" id="ARBA00023136"/>
    </source>
</evidence>
<feature type="compositionally biased region" description="Basic and acidic residues" evidence="8">
    <location>
        <begin position="224"/>
        <end position="234"/>
    </location>
</feature>
<feature type="transmembrane region" description="Helical" evidence="9">
    <location>
        <begin position="259"/>
        <end position="281"/>
    </location>
</feature>
<reference evidence="11" key="1">
    <citation type="submission" date="2021-06" db="EMBL/GenBank/DDBJ databases">
        <authorList>
            <person name="Huq M.A."/>
        </authorList>
    </citation>
    <scope>NUCLEOTIDE SEQUENCE</scope>
    <source>
        <strain evidence="11">MAH-26</strain>
    </source>
</reference>
<dbReference type="Proteomes" id="UP000812270">
    <property type="component" value="Unassembled WGS sequence"/>
</dbReference>
<evidence type="ECO:0000313" key="12">
    <source>
        <dbReference type="Proteomes" id="UP000812270"/>
    </source>
</evidence>
<organism evidence="11 12">
    <name type="scientific">Pinibacter aurantiacus</name>
    <dbReference type="NCBI Taxonomy" id="2851599"/>
    <lineage>
        <taxon>Bacteria</taxon>
        <taxon>Pseudomonadati</taxon>
        <taxon>Bacteroidota</taxon>
        <taxon>Chitinophagia</taxon>
        <taxon>Chitinophagales</taxon>
        <taxon>Chitinophagaceae</taxon>
        <taxon>Pinibacter</taxon>
    </lineage>
</organism>
<evidence type="ECO:0000259" key="10">
    <source>
        <dbReference type="SMART" id="SM00471"/>
    </source>
</evidence>
<accession>A0A9E2SCU8</accession>
<feature type="transmembrane region" description="Helical" evidence="9">
    <location>
        <begin position="287"/>
        <end position="307"/>
    </location>
</feature>
<comment type="caution">
    <text evidence="11">The sequence shown here is derived from an EMBL/GenBank/DDBJ whole genome shotgun (WGS) entry which is preliminary data.</text>
</comment>
<evidence type="ECO:0000256" key="8">
    <source>
        <dbReference type="SAM" id="MobiDB-lite"/>
    </source>
</evidence>
<evidence type="ECO:0000313" key="11">
    <source>
        <dbReference type="EMBL" id="MBV4359184.1"/>
    </source>
</evidence>
<keyword evidence="12" id="KW-1185">Reference proteome</keyword>
<dbReference type="Pfam" id="PF18967">
    <property type="entry name" value="PycTM"/>
    <property type="match status" value="1"/>
</dbReference>
<dbReference type="RefSeq" id="WP_217793140.1">
    <property type="nucleotide sequence ID" value="NZ_JAHSPG010000015.1"/>
</dbReference>
<evidence type="ECO:0000256" key="2">
    <source>
        <dbReference type="ARBA" id="ARBA00022475"/>
    </source>
</evidence>
<keyword evidence="3 9" id="KW-0812">Transmembrane</keyword>
<dbReference type="GO" id="GO:0005886">
    <property type="term" value="C:plasma membrane"/>
    <property type="evidence" value="ECO:0007669"/>
    <property type="project" value="UniProtKB-SubCell"/>
</dbReference>
<evidence type="ECO:0000256" key="9">
    <source>
        <dbReference type="SAM" id="Phobius"/>
    </source>
</evidence>
<dbReference type="GO" id="GO:0051607">
    <property type="term" value="P:defense response to virus"/>
    <property type="evidence" value="ECO:0007669"/>
    <property type="project" value="UniProtKB-KW"/>
</dbReference>
<feature type="transmembrane region" description="Helical" evidence="9">
    <location>
        <begin position="384"/>
        <end position="406"/>
    </location>
</feature>
<evidence type="ECO:0000256" key="5">
    <source>
        <dbReference type="ARBA" id="ARBA00022989"/>
    </source>
</evidence>
<proteinExistence type="predicted"/>
<dbReference type="CDD" id="cd00077">
    <property type="entry name" value="HDc"/>
    <property type="match status" value="1"/>
</dbReference>
<dbReference type="AlphaFoldDB" id="A0A9E2SCU8"/>
<feature type="region of interest" description="Disordered" evidence="8">
    <location>
        <begin position="195"/>
        <end position="234"/>
    </location>
</feature>
<name>A0A9E2SCU8_9BACT</name>
<feature type="domain" description="HD/PDEase" evidence="10">
    <location>
        <begin position="26"/>
        <end position="141"/>
    </location>
</feature>
<dbReference type="InterPro" id="IPR003607">
    <property type="entry name" value="HD/PDEase_dom"/>
</dbReference>
<protein>
    <submittedName>
        <fullName evidence="11">HD domain-containing protein</fullName>
    </submittedName>
</protein>
<dbReference type="InterPro" id="IPR043760">
    <property type="entry name" value="PycTM_dom"/>
</dbReference>
<keyword evidence="6" id="KW-0051">Antiviral defense</keyword>
<keyword evidence="5 9" id="KW-1133">Transmembrane helix</keyword>
<gene>
    <name evidence="11" type="ORF">KTO63_18595</name>
</gene>
<dbReference type="SMART" id="SM00471">
    <property type="entry name" value="HDc"/>
    <property type="match status" value="1"/>
</dbReference>
<keyword evidence="4" id="KW-0547">Nucleotide-binding</keyword>
<sequence length="407" mass="46831">MNYAQLLEDIKHEVTVFFQMNDKGIYSYHNLAHTQNVVANVGKIARYYKLDDKDSFIVNAAAWYHDTGYQIGGGRDHEQQGAAMAENFLLARAVDQSIIEAVKNCILATKLPQAPQTLLEQIVCDADLYHLGTEEFSEQNKQVRKEMEHRLGKEISKHEWRLGTIKLFEFHHYHTDYAHIFLDPVKKQNLEKLKSKEAEDEPNKHKKVKKSNHAEVAEQPAPTETKKQKPDRPERGIETMFRITSNNHQRLSDMADNKAHIMITTTSIILSVLLSVMLRKLEDNHHLIIPTILLLAVCVVTMTLSILSTRPSIPPGTFTPQDIADKKVNLLFFGNFYRMNYEEYSDAMQYMMSDREFLYGNLTRDVYSQGVVLGRKYRLLRAGYNVFMFGVIVSVIAYTIAVIFFAH</sequence>
<evidence type="ECO:0000256" key="3">
    <source>
        <dbReference type="ARBA" id="ARBA00022692"/>
    </source>
</evidence>
<dbReference type="Pfam" id="PF01966">
    <property type="entry name" value="HD"/>
    <property type="match status" value="1"/>
</dbReference>
<evidence type="ECO:0000256" key="6">
    <source>
        <dbReference type="ARBA" id="ARBA00023118"/>
    </source>
</evidence>
<evidence type="ECO:0000256" key="4">
    <source>
        <dbReference type="ARBA" id="ARBA00022741"/>
    </source>
</evidence>
<comment type="subcellular location">
    <subcellularLocation>
        <location evidence="1">Cell membrane</location>
    </subcellularLocation>
</comment>
<evidence type="ECO:0000256" key="1">
    <source>
        <dbReference type="ARBA" id="ARBA00004236"/>
    </source>
</evidence>
<dbReference type="GO" id="GO:0000166">
    <property type="term" value="F:nucleotide binding"/>
    <property type="evidence" value="ECO:0007669"/>
    <property type="project" value="UniProtKB-KW"/>
</dbReference>
<keyword evidence="2" id="KW-1003">Cell membrane</keyword>
<dbReference type="InterPro" id="IPR006674">
    <property type="entry name" value="HD_domain"/>
</dbReference>
<keyword evidence="7 9" id="KW-0472">Membrane</keyword>
<dbReference type="EMBL" id="JAHSPG010000015">
    <property type="protein sequence ID" value="MBV4359184.1"/>
    <property type="molecule type" value="Genomic_DNA"/>
</dbReference>